<gene>
    <name evidence="1" type="ORF">GCM10010451_68500</name>
</gene>
<sequence>MSSEKTLSPEEILGIAADVALSTERETSATQVVADCVEVRIR</sequence>
<dbReference type="EMBL" id="BAAAUH010000169">
    <property type="protein sequence ID" value="GAA2774972.1"/>
    <property type="molecule type" value="Genomic_DNA"/>
</dbReference>
<evidence type="ECO:0000313" key="1">
    <source>
        <dbReference type="EMBL" id="GAA2774972.1"/>
    </source>
</evidence>
<name>A0ABN3V2T9_9ACTN</name>
<comment type="caution">
    <text evidence="1">The sequence shown here is derived from an EMBL/GenBank/DDBJ whole genome shotgun (WGS) entry which is preliminary data.</text>
</comment>
<accession>A0ABN3V2T9</accession>
<proteinExistence type="predicted"/>
<evidence type="ECO:0000313" key="2">
    <source>
        <dbReference type="Proteomes" id="UP001501866"/>
    </source>
</evidence>
<reference evidence="1 2" key="1">
    <citation type="journal article" date="2019" name="Int. J. Syst. Evol. Microbiol.">
        <title>The Global Catalogue of Microorganisms (GCM) 10K type strain sequencing project: providing services to taxonomists for standard genome sequencing and annotation.</title>
        <authorList>
            <consortium name="The Broad Institute Genomics Platform"/>
            <consortium name="The Broad Institute Genome Sequencing Center for Infectious Disease"/>
            <person name="Wu L."/>
            <person name="Ma J."/>
        </authorList>
    </citation>
    <scope>NUCLEOTIDE SEQUENCE [LARGE SCALE GENOMIC DNA]</scope>
    <source>
        <strain evidence="1 2">JCM 9095</strain>
    </source>
</reference>
<keyword evidence="2" id="KW-1185">Reference proteome</keyword>
<dbReference type="Proteomes" id="UP001501866">
    <property type="component" value="Unassembled WGS sequence"/>
</dbReference>
<organism evidence="1 2">
    <name type="scientific">Streptomyces virens</name>
    <dbReference type="NCBI Taxonomy" id="285572"/>
    <lineage>
        <taxon>Bacteria</taxon>
        <taxon>Bacillati</taxon>
        <taxon>Actinomycetota</taxon>
        <taxon>Actinomycetes</taxon>
        <taxon>Kitasatosporales</taxon>
        <taxon>Streptomycetaceae</taxon>
        <taxon>Streptomyces</taxon>
    </lineage>
</organism>
<protein>
    <submittedName>
        <fullName evidence="1">Uncharacterized protein</fullName>
    </submittedName>
</protein>